<evidence type="ECO:0000313" key="4">
    <source>
        <dbReference type="Proteomes" id="UP000665561"/>
    </source>
</evidence>
<keyword evidence="4" id="KW-1185">Reference proteome</keyword>
<feature type="chain" id="PRO_5045145683" evidence="2">
    <location>
        <begin position="28"/>
        <end position="269"/>
    </location>
</feature>
<evidence type="ECO:0000256" key="1">
    <source>
        <dbReference type="ARBA" id="ARBA00008007"/>
    </source>
</evidence>
<gene>
    <name evidence="3" type="ORF">GT019_22845</name>
</gene>
<sequence length="269" mass="29798">MSVGSILRSFRRAFPAFTALLAANANACLVCGGRCEPRQQGHFGSLCRTCFRGIPWITRVYCLICGRPEHCPDCVRRARAAFVLSRSAVRYDAAIRAWIAQYKYGGNEAFEPLLGELLTMAYRGLCAELRLPPSMPRRFDAVIPVPVSEARLLERGFNQAERLGGRLAESEGIPLVDALRRTRHSVKQSAKTRGARLRDTHNLFRADSAAVAELLHSRSRPDSCRLLLIDDIYTTGSTVNACAEALADALRQAAPTLRFEIYCLTLARS</sequence>
<dbReference type="InterPro" id="IPR029057">
    <property type="entry name" value="PRTase-like"/>
</dbReference>
<dbReference type="Gene3D" id="3.40.50.2020">
    <property type="match status" value="1"/>
</dbReference>
<dbReference type="Proteomes" id="UP000665561">
    <property type="component" value="Unassembled WGS sequence"/>
</dbReference>
<feature type="signal peptide" evidence="2">
    <location>
        <begin position="1"/>
        <end position="27"/>
    </location>
</feature>
<keyword evidence="2" id="KW-0732">Signal</keyword>
<dbReference type="RefSeq" id="WP_161745744.1">
    <property type="nucleotide sequence ID" value="NZ_JAAAMV010000023.1"/>
</dbReference>
<reference evidence="3 4" key="1">
    <citation type="submission" date="2020-01" db="EMBL/GenBank/DDBJ databases">
        <title>Paenibacillus soybeanensis sp. nov. isolated from the nodules of soybean (Glycine max(L.) Merr).</title>
        <authorList>
            <person name="Wang H."/>
        </authorList>
    </citation>
    <scope>NUCLEOTIDE SEQUENCE [LARGE SCALE GENOMIC DNA]</scope>
    <source>
        <strain evidence="3 4">T1</strain>
    </source>
</reference>
<dbReference type="CDD" id="cd06223">
    <property type="entry name" value="PRTases_typeI"/>
    <property type="match status" value="1"/>
</dbReference>
<dbReference type="SUPFAM" id="SSF53271">
    <property type="entry name" value="PRTase-like"/>
    <property type="match status" value="1"/>
</dbReference>
<accession>A0ABW9XVK6</accession>
<comment type="caution">
    <text evidence="3">The sequence shown here is derived from an EMBL/GenBank/DDBJ whole genome shotgun (WGS) entry which is preliminary data.</text>
</comment>
<protein>
    <submittedName>
        <fullName evidence="3">ComF family protein</fullName>
    </submittedName>
</protein>
<proteinExistence type="inferred from homology"/>
<evidence type="ECO:0000256" key="2">
    <source>
        <dbReference type="SAM" id="SignalP"/>
    </source>
</evidence>
<dbReference type="EMBL" id="JAAAMV010000023">
    <property type="protein sequence ID" value="NBD26722.1"/>
    <property type="molecule type" value="Genomic_DNA"/>
</dbReference>
<organism evidence="3 4">
    <name type="scientific">Paenibacillus glycinis</name>
    <dbReference type="NCBI Taxonomy" id="2697035"/>
    <lineage>
        <taxon>Bacteria</taxon>
        <taxon>Bacillati</taxon>
        <taxon>Bacillota</taxon>
        <taxon>Bacilli</taxon>
        <taxon>Bacillales</taxon>
        <taxon>Paenibacillaceae</taxon>
        <taxon>Paenibacillus</taxon>
    </lineage>
</organism>
<evidence type="ECO:0000313" key="3">
    <source>
        <dbReference type="EMBL" id="NBD26722.1"/>
    </source>
</evidence>
<dbReference type="InterPro" id="IPR000836">
    <property type="entry name" value="PRTase_dom"/>
</dbReference>
<dbReference type="InterPro" id="IPR051910">
    <property type="entry name" value="ComF/GntX_DNA_util-trans"/>
</dbReference>
<dbReference type="PANTHER" id="PTHR47505:SF1">
    <property type="entry name" value="DNA UTILIZATION PROTEIN YHGH"/>
    <property type="match status" value="1"/>
</dbReference>
<comment type="similarity">
    <text evidence="1">Belongs to the ComF/GntX family.</text>
</comment>
<name>A0ABW9XVK6_9BACL</name>
<dbReference type="PANTHER" id="PTHR47505">
    <property type="entry name" value="DNA UTILIZATION PROTEIN YHGH"/>
    <property type="match status" value="1"/>
</dbReference>